<evidence type="ECO:0000313" key="3">
    <source>
        <dbReference type="Proteomes" id="UP000436088"/>
    </source>
</evidence>
<feature type="region of interest" description="Disordered" evidence="1">
    <location>
        <begin position="353"/>
        <end position="375"/>
    </location>
</feature>
<reference evidence="2" key="1">
    <citation type="submission" date="2019-09" db="EMBL/GenBank/DDBJ databases">
        <title>Draft genome information of white flower Hibiscus syriacus.</title>
        <authorList>
            <person name="Kim Y.-M."/>
        </authorList>
    </citation>
    <scope>NUCLEOTIDE SEQUENCE [LARGE SCALE GENOMIC DNA]</scope>
    <source>
        <strain evidence="2">YM2019G1</strain>
    </source>
</reference>
<sequence length="458" mass="52148">MESPPIKILDGRPTSRKRLLSDCAKPETPLSLHQPPLKKTRGLPNLTECQACGFRSDNASSKKQIQTLYSEWRIVLLCPKCYNRVDSSQICAYCFKEASEDCFSCTLCKRSLHKTCFLDYKSVPPWSYAVCGSEFTVCIDCWVPEKIASKRGIFRREKNAKISCVSEVKNGGVVKLLDVVKDANCAMGETVEAAVEARGMALNINKADVAQQVVEFANIELEKCDDAELAFRMHKAMNSSPRISKNRNLSDDIRLDALVAGSSRAFSCLKPTEIVYARRRKKPNKMEPRDTVYASYRKKPVQIVYARRRKNPVQIVYARRRKKACEIADEQCIIKHNEMVYVQPGKKQYKLVYKRRSKQSDSKEKSDVEIGPKEREDGCSNFLSKSGVDTKMNSESKAYNYEDDAIVFDNMQSDGKLVQYLLTYSRKKSKWKGTPVDKTEFFYDGYNRESQASSSQLP</sequence>
<name>A0A6A3ASC2_HIBSY</name>
<organism evidence="2 3">
    <name type="scientific">Hibiscus syriacus</name>
    <name type="common">Rose of Sharon</name>
    <dbReference type="NCBI Taxonomy" id="106335"/>
    <lineage>
        <taxon>Eukaryota</taxon>
        <taxon>Viridiplantae</taxon>
        <taxon>Streptophyta</taxon>
        <taxon>Embryophyta</taxon>
        <taxon>Tracheophyta</taxon>
        <taxon>Spermatophyta</taxon>
        <taxon>Magnoliopsida</taxon>
        <taxon>eudicotyledons</taxon>
        <taxon>Gunneridae</taxon>
        <taxon>Pentapetalae</taxon>
        <taxon>rosids</taxon>
        <taxon>malvids</taxon>
        <taxon>Malvales</taxon>
        <taxon>Malvaceae</taxon>
        <taxon>Malvoideae</taxon>
        <taxon>Hibiscus</taxon>
    </lineage>
</organism>
<feature type="compositionally biased region" description="Basic and acidic residues" evidence="1">
    <location>
        <begin position="358"/>
        <end position="375"/>
    </location>
</feature>
<dbReference type="EMBL" id="VEPZ02000963">
    <property type="protein sequence ID" value="KAE8707581.1"/>
    <property type="molecule type" value="Genomic_DNA"/>
</dbReference>
<accession>A0A6A3ASC2</accession>
<protein>
    <submittedName>
        <fullName evidence="2">Tetratricopeptide repeat-like superfamily protein</fullName>
    </submittedName>
</protein>
<proteinExistence type="predicted"/>
<dbReference type="Proteomes" id="UP000436088">
    <property type="component" value="Unassembled WGS sequence"/>
</dbReference>
<comment type="caution">
    <text evidence="2">The sequence shown here is derived from an EMBL/GenBank/DDBJ whole genome shotgun (WGS) entry which is preliminary data.</text>
</comment>
<dbReference type="AlphaFoldDB" id="A0A6A3ASC2"/>
<keyword evidence="3" id="KW-1185">Reference proteome</keyword>
<dbReference type="PANTHER" id="PTHR38530">
    <property type="entry name" value="OS06G0468300 PROTEIN"/>
    <property type="match status" value="1"/>
</dbReference>
<evidence type="ECO:0000313" key="2">
    <source>
        <dbReference type="EMBL" id="KAE8707581.1"/>
    </source>
</evidence>
<evidence type="ECO:0000256" key="1">
    <source>
        <dbReference type="SAM" id="MobiDB-lite"/>
    </source>
</evidence>
<dbReference type="OrthoDB" id="730111at2759"/>
<gene>
    <name evidence="2" type="ORF">F3Y22_tig00110383pilonHSYRG00273</name>
</gene>